<keyword evidence="1" id="KW-0472">Membrane</keyword>
<dbReference type="Pfam" id="PF20128">
    <property type="entry name" value="DUF6518"/>
    <property type="match status" value="1"/>
</dbReference>
<keyword evidence="1" id="KW-1133">Transmembrane helix</keyword>
<evidence type="ECO:0000256" key="1">
    <source>
        <dbReference type="SAM" id="Phobius"/>
    </source>
</evidence>
<feature type="transmembrane region" description="Helical" evidence="1">
    <location>
        <begin position="112"/>
        <end position="133"/>
    </location>
</feature>
<sequence length="222" mass="21966">MEALAGSKIHVPVARPVPVWALLVLSLTGGLILGVATMSARLLLPGTPGWIANPGTVCAVWAAAAFAVGAVGCGHRWWTCALAGGLTQAGAVAGCHVGAAILLFGDQFLHAPLVWGAVGLLHGPLLGVAGAWWCGSSGWWRAGAGALLGAVLGAAGAFELLHRADLPSAPGTAWAQALLGLAVPLLLPGGGADRLRSLAVLAALVPLGAGLHLLADAVAARV</sequence>
<feature type="transmembrane region" description="Helical" evidence="1">
    <location>
        <begin position="84"/>
        <end position="105"/>
    </location>
</feature>
<dbReference type="InterPro" id="IPR045393">
    <property type="entry name" value="DUF6518"/>
</dbReference>
<dbReference type="EMBL" id="JAUUCC010000125">
    <property type="protein sequence ID" value="MEE2054707.1"/>
    <property type="molecule type" value="Genomic_DNA"/>
</dbReference>
<protein>
    <submittedName>
        <fullName evidence="2">DUF6518 family protein</fullName>
    </submittedName>
</protein>
<feature type="transmembrane region" description="Helical" evidence="1">
    <location>
        <begin position="173"/>
        <end position="192"/>
    </location>
</feature>
<evidence type="ECO:0000313" key="2">
    <source>
        <dbReference type="EMBL" id="MEE2054707.1"/>
    </source>
</evidence>
<feature type="transmembrane region" description="Helical" evidence="1">
    <location>
        <begin position="139"/>
        <end position="161"/>
    </location>
</feature>
<feature type="transmembrane region" description="Helical" evidence="1">
    <location>
        <begin position="20"/>
        <end position="44"/>
    </location>
</feature>
<organism evidence="2 3">
    <name type="scientific">Nocardiopsis tropica</name>
    <dbReference type="NCBI Taxonomy" id="109330"/>
    <lineage>
        <taxon>Bacteria</taxon>
        <taxon>Bacillati</taxon>
        <taxon>Actinomycetota</taxon>
        <taxon>Actinomycetes</taxon>
        <taxon>Streptosporangiales</taxon>
        <taxon>Nocardiopsidaceae</taxon>
        <taxon>Nocardiopsis</taxon>
    </lineage>
</organism>
<accession>A0ABU7KZG9</accession>
<dbReference type="RefSeq" id="WP_330161532.1">
    <property type="nucleotide sequence ID" value="NZ_BAAAJA010000034.1"/>
</dbReference>
<comment type="caution">
    <text evidence="2">The sequence shown here is derived from an EMBL/GenBank/DDBJ whole genome shotgun (WGS) entry which is preliminary data.</text>
</comment>
<name>A0ABU7KZG9_9ACTN</name>
<keyword evidence="1" id="KW-0812">Transmembrane</keyword>
<feature type="transmembrane region" description="Helical" evidence="1">
    <location>
        <begin position="56"/>
        <end position="78"/>
    </location>
</feature>
<evidence type="ECO:0000313" key="3">
    <source>
        <dbReference type="Proteomes" id="UP001348641"/>
    </source>
</evidence>
<proteinExistence type="predicted"/>
<dbReference type="Proteomes" id="UP001348641">
    <property type="component" value="Unassembled WGS sequence"/>
</dbReference>
<reference evidence="2 3" key="1">
    <citation type="submission" date="2023-07" db="EMBL/GenBank/DDBJ databases">
        <authorList>
            <person name="Girao M."/>
            <person name="Carvalho M.F."/>
        </authorList>
    </citation>
    <scope>NUCLEOTIDE SEQUENCE [LARGE SCALE GENOMIC DNA]</scope>
    <source>
        <strain evidence="2 3">66/93</strain>
    </source>
</reference>
<gene>
    <name evidence="2" type="ORF">Q8A49_29840</name>
</gene>
<feature type="transmembrane region" description="Helical" evidence="1">
    <location>
        <begin position="198"/>
        <end position="219"/>
    </location>
</feature>